<dbReference type="SMART" id="SM00110">
    <property type="entry name" value="C1Q"/>
    <property type="match status" value="1"/>
</dbReference>
<comment type="caution">
    <text evidence="6">The sequence shown here is derived from an EMBL/GenBank/DDBJ whole genome shotgun (WGS) entry which is preliminary data.</text>
</comment>
<evidence type="ECO:0000256" key="3">
    <source>
        <dbReference type="ARBA" id="ARBA00022729"/>
    </source>
</evidence>
<organism evidence="6 7">
    <name type="scientific">Pinctada imbricata</name>
    <name type="common">Atlantic pearl-oyster</name>
    <name type="synonym">Pinctada martensii</name>
    <dbReference type="NCBI Taxonomy" id="66713"/>
    <lineage>
        <taxon>Eukaryota</taxon>
        <taxon>Metazoa</taxon>
        <taxon>Spiralia</taxon>
        <taxon>Lophotrochozoa</taxon>
        <taxon>Mollusca</taxon>
        <taxon>Bivalvia</taxon>
        <taxon>Autobranchia</taxon>
        <taxon>Pteriomorphia</taxon>
        <taxon>Pterioida</taxon>
        <taxon>Pterioidea</taxon>
        <taxon>Pteriidae</taxon>
        <taxon>Pinctada</taxon>
    </lineage>
</organism>
<gene>
    <name evidence="6" type="ORF">FSP39_018595</name>
</gene>
<keyword evidence="7" id="KW-1185">Reference proteome</keyword>
<evidence type="ECO:0000313" key="7">
    <source>
        <dbReference type="Proteomes" id="UP001186944"/>
    </source>
</evidence>
<dbReference type="Pfam" id="PF00386">
    <property type="entry name" value="C1q"/>
    <property type="match status" value="1"/>
</dbReference>
<evidence type="ECO:0000259" key="5">
    <source>
        <dbReference type="PROSITE" id="PS50871"/>
    </source>
</evidence>
<dbReference type="PANTHER" id="PTHR22923:SF116">
    <property type="entry name" value="C1Q DOMAIN-CONTAINING PROTEIN"/>
    <property type="match status" value="1"/>
</dbReference>
<keyword evidence="2" id="KW-0964">Secreted</keyword>
<reference evidence="6" key="1">
    <citation type="submission" date="2019-08" db="EMBL/GenBank/DDBJ databases">
        <title>The improved chromosome-level genome for the pearl oyster Pinctada fucata martensii using PacBio sequencing and Hi-C.</title>
        <authorList>
            <person name="Zheng Z."/>
        </authorList>
    </citation>
    <scope>NUCLEOTIDE SEQUENCE</scope>
    <source>
        <strain evidence="6">ZZ-2019</strain>
        <tissue evidence="6">Adductor muscle</tissue>
    </source>
</reference>
<dbReference type="SUPFAM" id="SSF49842">
    <property type="entry name" value="TNF-like"/>
    <property type="match status" value="1"/>
</dbReference>
<keyword evidence="3 4" id="KW-0732">Signal</keyword>
<name>A0AA88YV79_PINIB</name>
<dbReference type="AlphaFoldDB" id="A0AA88YV79"/>
<accession>A0AA88YV79</accession>
<feature type="chain" id="PRO_5041691895" description="C1q domain-containing protein" evidence="4">
    <location>
        <begin position="26"/>
        <end position="367"/>
    </location>
</feature>
<proteinExistence type="predicted"/>
<evidence type="ECO:0000256" key="1">
    <source>
        <dbReference type="ARBA" id="ARBA00004613"/>
    </source>
</evidence>
<dbReference type="PRINTS" id="PR00007">
    <property type="entry name" value="COMPLEMNTC1Q"/>
</dbReference>
<feature type="domain" description="C1q" evidence="5">
    <location>
        <begin position="228"/>
        <end position="367"/>
    </location>
</feature>
<evidence type="ECO:0000256" key="4">
    <source>
        <dbReference type="SAM" id="SignalP"/>
    </source>
</evidence>
<dbReference type="Gene3D" id="2.60.120.40">
    <property type="match status" value="1"/>
</dbReference>
<dbReference type="PROSITE" id="PS50871">
    <property type="entry name" value="C1Q"/>
    <property type="match status" value="1"/>
</dbReference>
<dbReference type="EMBL" id="VSWD01000003">
    <property type="protein sequence ID" value="KAK3106365.1"/>
    <property type="molecule type" value="Genomic_DNA"/>
</dbReference>
<dbReference type="InterPro" id="IPR050822">
    <property type="entry name" value="Cerebellin_Synaptic_Org"/>
</dbReference>
<dbReference type="InterPro" id="IPR008983">
    <property type="entry name" value="Tumour_necrosis_fac-like_dom"/>
</dbReference>
<dbReference type="InterPro" id="IPR001073">
    <property type="entry name" value="C1q_dom"/>
</dbReference>
<comment type="subcellular location">
    <subcellularLocation>
        <location evidence="1">Secreted</location>
    </subcellularLocation>
</comment>
<dbReference type="PANTHER" id="PTHR22923">
    <property type="entry name" value="CEREBELLIN-RELATED"/>
    <property type="match status" value="1"/>
</dbReference>
<feature type="signal peptide" evidence="4">
    <location>
        <begin position="1"/>
        <end position="25"/>
    </location>
</feature>
<evidence type="ECO:0000313" key="6">
    <source>
        <dbReference type="EMBL" id="KAK3106365.1"/>
    </source>
</evidence>
<evidence type="ECO:0000256" key="2">
    <source>
        <dbReference type="ARBA" id="ARBA00022525"/>
    </source>
</evidence>
<dbReference type="Proteomes" id="UP001186944">
    <property type="component" value="Unassembled WGS sequence"/>
</dbReference>
<protein>
    <recommendedName>
        <fullName evidence="5">C1q domain-containing protein</fullName>
    </recommendedName>
</protein>
<dbReference type="GO" id="GO:0005576">
    <property type="term" value="C:extracellular region"/>
    <property type="evidence" value="ECO:0007669"/>
    <property type="project" value="UniProtKB-SubCell"/>
</dbReference>
<sequence>MEGHAVFQIFLISLLGSICLQNGYAYSEMENSTAVGTNEDGSSDVPKQPMGPDVFRQLLNQETLIRMALVKNVNSLMLDMVSLKNSVMSLQKNVEQITKVSVEDIMGLKLENKKLKNSNELLTEINWKQNQTISKLVDDVTDLKNEQKLYAKEMIDRDDYLFGNTSAALSELKTNFRVLSLSLVNVDNQSQDFKKRLNEVDKSLPQTINEKFSIVSEAMKNASNQLSDIQKRIGFTAGKNSSSSGWSSGKLVFEHVLFNQGNGYDPSSGVFTAPTNGVYVFYVSLTSYDTNTIYVSITLNGKSTVSAWGRGESGGSYRNNYYTRYQTGTNMAVLSLMRGDRVWVQYGSGTGYYSDSVPVTTFSGFII</sequence>